<reference evidence="5 6" key="1">
    <citation type="journal article" date="2014" name="BMC Genomics">
        <title>Comparative genome sequencing reveals chemotype-specific gene clusters in the toxigenic black mold Stachybotrys.</title>
        <authorList>
            <person name="Semeiks J."/>
            <person name="Borek D."/>
            <person name="Otwinowski Z."/>
            <person name="Grishin N.V."/>
        </authorList>
    </citation>
    <scope>NUCLEOTIDE SEQUENCE [LARGE SCALE GENOMIC DNA]</scope>
    <source>
        <strain evidence="5 6">IBT 40285</strain>
    </source>
</reference>
<keyword evidence="1" id="KW-0805">Transcription regulation</keyword>
<protein>
    <submittedName>
        <fullName evidence="5">Uncharacterized protein</fullName>
    </submittedName>
</protein>
<dbReference type="InterPro" id="IPR001138">
    <property type="entry name" value="Zn2Cys6_DnaBD"/>
</dbReference>
<keyword evidence="6" id="KW-1185">Reference proteome</keyword>
<name>A0A084QWJ0_STAC4</name>
<evidence type="ECO:0000313" key="5">
    <source>
        <dbReference type="EMBL" id="KFA68325.1"/>
    </source>
</evidence>
<accession>A0A084QWJ0</accession>
<dbReference type="GO" id="GO:0008270">
    <property type="term" value="F:zinc ion binding"/>
    <property type="evidence" value="ECO:0007669"/>
    <property type="project" value="InterPro"/>
</dbReference>
<proteinExistence type="predicted"/>
<sequence>MGYPSERLKHGARLPEEVCACIRVLALDADTQDHAERDAQLHRMRLMRICLGRRRKIRCDSMPGASVCFNCKSRRTPCVSQSGDGARLQLRRRPQSDSPNNSSEAPTWAARNPGVPQAPDVLENSVTDQRAPFLAVLGPSGLSESPKTDNASASSRSRLARDSSMSHSSTGDRRASRVSRRLPEPLSTGQGESICETLRAGLPSYDSIMKVALAHKGWWVRIHRAVRGMYDDTMESFPDFVRRAYTSDRPSELGKMAIAFAFASDVDGSHIYTLVDRLVVSDMAYMSTVEGLECLILLAILYADEGQPRRSWMVYRRGVMVAYLTDLYQAGLRSTAKRRLWLSIYQADRMMSMFLGLPYGFVDMHHQQILEVKPENDYLDSTMAIRCAMIAGKVIDRNHSRTKASISKTLELDEEMNELATSFPETWWELPDRVQADGHDFDQIHVRLHQQLFFFHLRLYIYLPFLSGSEENSVHVSIVRVASMEAARQLLRRYLSLHSDADGPSPSECKLVDFMAFTGAIVLLLGCSSSSGPSMSSDGNDIEAVLSLIRCLQRQDNQENCPIASQCRKTLTVLLSRSSTDEEVRIPFFGTVVKKGDQTVEQTAQADQSFIINSNTGDSHALPAGHPSSPTTGTNSTPVSEDLALPSSAYSEASWGMEHPGHVPELGFLSHLEDVSADFDTGWEFIMDLDSV</sequence>
<organism evidence="5 6">
    <name type="scientific">Stachybotrys chlorohalonatus (strain IBT 40285)</name>
    <dbReference type="NCBI Taxonomy" id="1283841"/>
    <lineage>
        <taxon>Eukaryota</taxon>
        <taxon>Fungi</taxon>
        <taxon>Dikarya</taxon>
        <taxon>Ascomycota</taxon>
        <taxon>Pezizomycotina</taxon>
        <taxon>Sordariomycetes</taxon>
        <taxon>Hypocreomycetidae</taxon>
        <taxon>Hypocreales</taxon>
        <taxon>Stachybotryaceae</taxon>
        <taxon>Stachybotrys</taxon>
    </lineage>
</organism>
<keyword evidence="2" id="KW-0804">Transcription</keyword>
<evidence type="ECO:0000256" key="4">
    <source>
        <dbReference type="SAM" id="MobiDB-lite"/>
    </source>
</evidence>
<feature type="region of interest" description="Disordered" evidence="4">
    <location>
        <begin position="76"/>
        <end position="121"/>
    </location>
</feature>
<keyword evidence="3" id="KW-0539">Nucleus</keyword>
<dbReference type="HOGENOM" id="CLU_004804_2_0_1"/>
<dbReference type="PANTHER" id="PTHR47840">
    <property type="entry name" value="ZN(II)2CYS6 TRANSCRIPTION FACTOR (EUROFUNG)-RELATED"/>
    <property type="match status" value="1"/>
</dbReference>
<evidence type="ECO:0000313" key="6">
    <source>
        <dbReference type="Proteomes" id="UP000028524"/>
    </source>
</evidence>
<dbReference type="CDD" id="cd00067">
    <property type="entry name" value="GAL4"/>
    <property type="match status" value="1"/>
</dbReference>
<dbReference type="Proteomes" id="UP000028524">
    <property type="component" value="Unassembled WGS sequence"/>
</dbReference>
<dbReference type="STRING" id="1283841.A0A084QWJ0"/>
<evidence type="ECO:0000256" key="2">
    <source>
        <dbReference type="ARBA" id="ARBA00023163"/>
    </source>
</evidence>
<dbReference type="EMBL" id="KL659922">
    <property type="protein sequence ID" value="KFA68325.1"/>
    <property type="molecule type" value="Genomic_DNA"/>
</dbReference>
<feature type="region of interest" description="Disordered" evidence="4">
    <location>
        <begin position="137"/>
        <end position="190"/>
    </location>
</feature>
<feature type="compositionally biased region" description="Low complexity" evidence="4">
    <location>
        <begin position="627"/>
        <end position="640"/>
    </location>
</feature>
<feature type="compositionally biased region" description="Low complexity" evidence="4">
    <location>
        <begin position="151"/>
        <end position="166"/>
    </location>
</feature>
<dbReference type="OMA" id="MAIRCAM"/>
<dbReference type="AlphaFoldDB" id="A0A084QWJ0"/>
<feature type="compositionally biased region" description="Polar residues" evidence="4">
    <location>
        <begin position="96"/>
        <end position="105"/>
    </location>
</feature>
<dbReference type="InParanoid" id="A0A084QWJ0"/>
<feature type="region of interest" description="Disordered" evidence="4">
    <location>
        <begin position="615"/>
        <end position="642"/>
    </location>
</feature>
<dbReference type="GO" id="GO:0000981">
    <property type="term" value="F:DNA-binding transcription factor activity, RNA polymerase II-specific"/>
    <property type="evidence" value="ECO:0007669"/>
    <property type="project" value="InterPro"/>
</dbReference>
<dbReference type="CDD" id="cd12148">
    <property type="entry name" value="fungal_TF_MHR"/>
    <property type="match status" value="1"/>
</dbReference>
<dbReference type="OrthoDB" id="5392779at2759"/>
<gene>
    <name evidence="5" type="ORF">S40285_09396</name>
</gene>
<evidence type="ECO:0000256" key="1">
    <source>
        <dbReference type="ARBA" id="ARBA00023015"/>
    </source>
</evidence>
<evidence type="ECO:0000256" key="3">
    <source>
        <dbReference type="ARBA" id="ARBA00023242"/>
    </source>
</evidence>
<dbReference type="PANTHER" id="PTHR47840:SF1">
    <property type="entry name" value="ZN(II)2CYS6 TRANSCRIPTION FACTOR (EUROFUNG)"/>
    <property type="match status" value="1"/>
</dbReference>